<dbReference type="EMBL" id="BAABHS010000030">
    <property type="protein sequence ID" value="GAA4985790.1"/>
    <property type="molecule type" value="Genomic_DNA"/>
</dbReference>
<evidence type="ECO:0000259" key="5">
    <source>
        <dbReference type="Pfam" id="PF05726"/>
    </source>
</evidence>
<feature type="domain" description="Pirin N-terminal" evidence="4">
    <location>
        <begin position="41"/>
        <end position="141"/>
    </location>
</feature>
<organism evidence="6 7">
    <name type="scientific">Yinghuangia aomiensis</name>
    <dbReference type="NCBI Taxonomy" id="676205"/>
    <lineage>
        <taxon>Bacteria</taxon>
        <taxon>Bacillati</taxon>
        <taxon>Actinomycetota</taxon>
        <taxon>Actinomycetes</taxon>
        <taxon>Kitasatosporales</taxon>
        <taxon>Streptomycetaceae</taxon>
        <taxon>Yinghuangia</taxon>
    </lineage>
</organism>
<evidence type="ECO:0000313" key="7">
    <source>
        <dbReference type="Proteomes" id="UP001500466"/>
    </source>
</evidence>
<dbReference type="Pfam" id="PF05726">
    <property type="entry name" value="Pirin_C"/>
    <property type="match status" value="1"/>
</dbReference>
<protein>
    <submittedName>
        <fullName evidence="6">Pirin family protein</fullName>
    </submittedName>
</protein>
<dbReference type="RefSeq" id="WP_345679372.1">
    <property type="nucleotide sequence ID" value="NZ_BAABHS010000030.1"/>
</dbReference>
<proteinExistence type="inferred from homology"/>
<dbReference type="InterPro" id="IPR011051">
    <property type="entry name" value="RmlC_Cupin_sf"/>
</dbReference>
<dbReference type="PIRSF" id="PIRSF006232">
    <property type="entry name" value="Pirin"/>
    <property type="match status" value="1"/>
</dbReference>
<feature type="domain" description="Pirin C-terminal" evidence="5">
    <location>
        <begin position="193"/>
        <end position="290"/>
    </location>
</feature>
<reference evidence="7" key="1">
    <citation type="journal article" date="2019" name="Int. J. Syst. Evol. Microbiol.">
        <title>The Global Catalogue of Microorganisms (GCM) 10K type strain sequencing project: providing services to taxonomists for standard genome sequencing and annotation.</title>
        <authorList>
            <consortium name="The Broad Institute Genomics Platform"/>
            <consortium name="The Broad Institute Genome Sequencing Center for Infectious Disease"/>
            <person name="Wu L."/>
            <person name="Ma J."/>
        </authorList>
    </citation>
    <scope>NUCLEOTIDE SEQUENCE [LARGE SCALE GENOMIC DNA]</scope>
    <source>
        <strain evidence="7">JCM 17986</strain>
    </source>
</reference>
<dbReference type="Gene3D" id="2.60.120.10">
    <property type="entry name" value="Jelly Rolls"/>
    <property type="match status" value="2"/>
</dbReference>
<dbReference type="CDD" id="cd02247">
    <property type="entry name" value="cupin_pirin_C"/>
    <property type="match status" value="1"/>
</dbReference>
<name>A0ABP9I352_9ACTN</name>
<dbReference type="PANTHER" id="PTHR13903">
    <property type="entry name" value="PIRIN-RELATED"/>
    <property type="match status" value="1"/>
</dbReference>
<gene>
    <name evidence="6" type="ORF">GCM10023205_65320</name>
</gene>
<comment type="similarity">
    <text evidence="1 2">Belongs to the pirin family.</text>
</comment>
<sequence length="321" mass="34318">MSDLDTHPAVRVCGGRDGVSAEPVHELIAGREVSLGTGHPVRRVLPTLGRRMVGAWCFADQYGPDDVAGQEGMQVAPHPHMGLQTVSWLRQGEVLHRDSVGSLAHVLPGHLGLMTSGRGIAHSEESPDPHPTFLHGVQLWVALPDAHRNTAPAWEHHTELPTFSAPGLDGTVIMGEFDGASSPGTAYTPLAGADLTLAAGADVRIPLNRDFEYAAIANEPGAVVDGVALPVGSLLYLGCGRGDLHLRADAAANVVLIGGEPFDEEIVMWWNFVARTHDEIAEGRRQWQADERFGTVHGYHAPRLDAPSLPATPLKPRGRAR</sequence>
<evidence type="ECO:0000256" key="1">
    <source>
        <dbReference type="ARBA" id="ARBA00008416"/>
    </source>
</evidence>
<dbReference type="InterPro" id="IPR008778">
    <property type="entry name" value="Pirin_C_dom"/>
</dbReference>
<dbReference type="Proteomes" id="UP001500466">
    <property type="component" value="Unassembled WGS sequence"/>
</dbReference>
<dbReference type="PANTHER" id="PTHR13903:SF8">
    <property type="entry name" value="PIRIN"/>
    <property type="match status" value="1"/>
</dbReference>
<dbReference type="InterPro" id="IPR003829">
    <property type="entry name" value="Pirin_N_dom"/>
</dbReference>
<dbReference type="InterPro" id="IPR014710">
    <property type="entry name" value="RmlC-like_jellyroll"/>
</dbReference>
<dbReference type="SUPFAM" id="SSF51182">
    <property type="entry name" value="RmlC-like cupins"/>
    <property type="match status" value="1"/>
</dbReference>
<evidence type="ECO:0000259" key="4">
    <source>
        <dbReference type="Pfam" id="PF02678"/>
    </source>
</evidence>
<evidence type="ECO:0000313" key="6">
    <source>
        <dbReference type="EMBL" id="GAA4985790.1"/>
    </source>
</evidence>
<keyword evidence="7" id="KW-1185">Reference proteome</keyword>
<feature type="region of interest" description="Disordered" evidence="3">
    <location>
        <begin position="299"/>
        <end position="321"/>
    </location>
</feature>
<dbReference type="InterPro" id="IPR012093">
    <property type="entry name" value="Pirin"/>
</dbReference>
<evidence type="ECO:0000256" key="2">
    <source>
        <dbReference type="RuleBase" id="RU003457"/>
    </source>
</evidence>
<accession>A0ABP9I352</accession>
<dbReference type="Pfam" id="PF02678">
    <property type="entry name" value="Pirin"/>
    <property type="match status" value="1"/>
</dbReference>
<evidence type="ECO:0000256" key="3">
    <source>
        <dbReference type="SAM" id="MobiDB-lite"/>
    </source>
</evidence>
<comment type="caution">
    <text evidence="6">The sequence shown here is derived from an EMBL/GenBank/DDBJ whole genome shotgun (WGS) entry which is preliminary data.</text>
</comment>